<dbReference type="Proteomes" id="UP001303046">
    <property type="component" value="Unassembled WGS sequence"/>
</dbReference>
<dbReference type="InterPro" id="IPR016187">
    <property type="entry name" value="CTDL_fold"/>
</dbReference>
<dbReference type="PROSITE" id="PS50041">
    <property type="entry name" value="C_TYPE_LECTIN_2"/>
    <property type="match status" value="1"/>
</dbReference>
<accession>A0ABR1DWD5</accession>
<dbReference type="InterPro" id="IPR016186">
    <property type="entry name" value="C-type_lectin-like/link_sf"/>
</dbReference>
<dbReference type="PANTHER" id="PTHR22803">
    <property type="entry name" value="MANNOSE, PHOSPHOLIPASE, LECTIN RECEPTOR RELATED"/>
    <property type="match status" value="1"/>
</dbReference>
<sequence>MVFRIIRSPRKTMPKWYIASSDEEEGWVTFDGNQYGFFDHEASFDEAEEICVHYGGHLVSIHSQAENDFVHSMTYPLTSHSYNEMVWLGGRRASPPFDNQWTWTDGSPFDYTNWDDGEPDYYQAIEKCLQESCRLPKRKRTRMAICTYNVRTLASEAAIEDLMMQAKKIK</sequence>
<gene>
    <name evidence="2" type="primary">Necator_chrV.g18387</name>
    <name evidence="2" type="ORF">RB195_013596</name>
</gene>
<organism evidence="2 3">
    <name type="scientific">Necator americanus</name>
    <name type="common">Human hookworm</name>
    <dbReference type="NCBI Taxonomy" id="51031"/>
    <lineage>
        <taxon>Eukaryota</taxon>
        <taxon>Metazoa</taxon>
        <taxon>Ecdysozoa</taxon>
        <taxon>Nematoda</taxon>
        <taxon>Chromadorea</taxon>
        <taxon>Rhabditida</taxon>
        <taxon>Rhabditina</taxon>
        <taxon>Rhabditomorpha</taxon>
        <taxon>Strongyloidea</taxon>
        <taxon>Ancylostomatidae</taxon>
        <taxon>Bunostominae</taxon>
        <taxon>Necator</taxon>
    </lineage>
</organism>
<dbReference type="SUPFAM" id="SSF56436">
    <property type="entry name" value="C-type lectin-like"/>
    <property type="match status" value="1"/>
</dbReference>
<protein>
    <recommendedName>
        <fullName evidence="1">C-type lectin domain-containing protein</fullName>
    </recommendedName>
</protein>
<evidence type="ECO:0000313" key="3">
    <source>
        <dbReference type="Proteomes" id="UP001303046"/>
    </source>
</evidence>
<dbReference type="Gene3D" id="3.10.100.10">
    <property type="entry name" value="Mannose-Binding Protein A, subunit A"/>
    <property type="match status" value="1"/>
</dbReference>
<dbReference type="InterPro" id="IPR050111">
    <property type="entry name" value="C-type_lectin/snaclec_domain"/>
</dbReference>
<dbReference type="InterPro" id="IPR001304">
    <property type="entry name" value="C-type_lectin-like"/>
</dbReference>
<name>A0ABR1DWD5_NECAM</name>
<dbReference type="EMBL" id="JAVFWL010000005">
    <property type="protein sequence ID" value="KAK6754704.1"/>
    <property type="molecule type" value="Genomic_DNA"/>
</dbReference>
<dbReference type="SMART" id="SM00034">
    <property type="entry name" value="CLECT"/>
    <property type="match status" value="1"/>
</dbReference>
<reference evidence="2 3" key="1">
    <citation type="submission" date="2023-08" db="EMBL/GenBank/DDBJ databases">
        <title>A Necator americanus chromosomal reference genome.</title>
        <authorList>
            <person name="Ilik V."/>
            <person name="Petrzelkova K.J."/>
            <person name="Pardy F."/>
            <person name="Fuh T."/>
            <person name="Niatou-Singa F.S."/>
            <person name="Gouil Q."/>
            <person name="Baker L."/>
            <person name="Ritchie M.E."/>
            <person name="Jex A.R."/>
            <person name="Gazzola D."/>
            <person name="Li H."/>
            <person name="Toshio Fujiwara R."/>
            <person name="Zhan B."/>
            <person name="Aroian R.V."/>
            <person name="Pafco B."/>
            <person name="Schwarz E.M."/>
        </authorList>
    </citation>
    <scope>NUCLEOTIDE SEQUENCE [LARGE SCALE GENOMIC DNA]</scope>
    <source>
        <strain evidence="2 3">Aroian</strain>
        <tissue evidence="2">Whole animal</tissue>
    </source>
</reference>
<proteinExistence type="predicted"/>
<dbReference type="Pfam" id="PF00059">
    <property type="entry name" value="Lectin_C"/>
    <property type="match status" value="1"/>
</dbReference>
<evidence type="ECO:0000259" key="1">
    <source>
        <dbReference type="PROSITE" id="PS50041"/>
    </source>
</evidence>
<feature type="domain" description="C-type lectin" evidence="1">
    <location>
        <begin position="30"/>
        <end position="129"/>
    </location>
</feature>
<evidence type="ECO:0000313" key="2">
    <source>
        <dbReference type="EMBL" id="KAK6754704.1"/>
    </source>
</evidence>
<keyword evidence="3" id="KW-1185">Reference proteome</keyword>
<comment type="caution">
    <text evidence="2">The sequence shown here is derived from an EMBL/GenBank/DDBJ whole genome shotgun (WGS) entry which is preliminary data.</text>
</comment>